<evidence type="ECO:0000256" key="1">
    <source>
        <dbReference type="SAM" id="MobiDB-lite"/>
    </source>
</evidence>
<dbReference type="AlphaFoldDB" id="A0AAN6TD38"/>
<sequence length="376" mass="41441">MDKVEHAEREHLSLQEQQLLQPQQPYSPLASSGRSYTSGSNTVPMTEEELQSSSLHSPYTPSAASVNLPTGHNNTLYIPRSPTPPPYSGPSTPAQEPIPPHSPSAKPPPRYPGLPALDYRLYNPPLFELSADKTTIRTTVPYLSTNAEALVALIRQQATVPPKPQIHIVGRRGGSPGSGRVDFSLKLNLMPLLVPEDPRQRMDYLRCVGPGEVAFRGGSKPSTQPEAATADGDGGGLEAWAARFVADSASVKSFALERVVANLDVHWLEGQIRALIAGMKYPGTVSVTFPITHCKVVVQNPDRVNKFFTSVTGFFAGKRKYEVVKAVWPFATMHRAGEGERRCAVQSEEVWWREWQEPIRYGIYCYPGVHSEELLY</sequence>
<accession>A0AAN6TD38</accession>
<feature type="compositionally biased region" description="Pro residues" evidence="1">
    <location>
        <begin position="96"/>
        <end position="110"/>
    </location>
</feature>
<proteinExistence type="predicted"/>
<dbReference type="Proteomes" id="UP001302812">
    <property type="component" value="Unassembled WGS sequence"/>
</dbReference>
<protein>
    <submittedName>
        <fullName evidence="2">Uncharacterized protein</fullName>
    </submittedName>
</protein>
<organism evidence="2 3">
    <name type="scientific">Canariomyces notabilis</name>
    <dbReference type="NCBI Taxonomy" id="2074819"/>
    <lineage>
        <taxon>Eukaryota</taxon>
        <taxon>Fungi</taxon>
        <taxon>Dikarya</taxon>
        <taxon>Ascomycota</taxon>
        <taxon>Pezizomycotina</taxon>
        <taxon>Sordariomycetes</taxon>
        <taxon>Sordariomycetidae</taxon>
        <taxon>Sordariales</taxon>
        <taxon>Chaetomiaceae</taxon>
        <taxon>Canariomyces</taxon>
    </lineage>
</organism>
<keyword evidence="3" id="KW-1185">Reference proteome</keyword>
<dbReference type="GeneID" id="89939370"/>
<dbReference type="PANTHER" id="PTHR37848:SF1">
    <property type="entry name" value="SUN DOMAIN-CONTAINING PROTEIN"/>
    <property type="match status" value="1"/>
</dbReference>
<dbReference type="RefSeq" id="XP_064669774.1">
    <property type="nucleotide sequence ID" value="XM_064815245.1"/>
</dbReference>
<evidence type="ECO:0000313" key="2">
    <source>
        <dbReference type="EMBL" id="KAK4112204.1"/>
    </source>
</evidence>
<reference evidence="2" key="1">
    <citation type="journal article" date="2023" name="Mol. Phylogenet. Evol.">
        <title>Genome-scale phylogeny and comparative genomics of the fungal order Sordariales.</title>
        <authorList>
            <person name="Hensen N."/>
            <person name="Bonometti L."/>
            <person name="Westerberg I."/>
            <person name="Brannstrom I.O."/>
            <person name="Guillou S."/>
            <person name="Cros-Aarteil S."/>
            <person name="Calhoun S."/>
            <person name="Haridas S."/>
            <person name="Kuo A."/>
            <person name="Mondo S."/>
            <person name="Pangilinan J."/>
            <person name="Riley R."/>
            <person name="LaButti K."/>
            <person name="Andreopoulos B."/>
            <person name="Lipzen A."/>
            <person name="Chen C."/>
            <person name="Yan M."/>
            <person name="Daum C."/>
            <person name="Ng V."/>
            <person name="Clum A."/>
            <person name="Steindorff A."/>
            <person name="Ohm R.A."/>
            <person name="Martin F."/>
            <person name="Silar P."/>
            <person name="Natvig D.O."/>
            <person name="Lalanne C."/>
            <person name="Gautier V."/>
            <person name="Ament-Velasquez S.L."/>
            <person name="Kruys A."/>
            <person name="Hutchinson M.I."/>
            <person name="Powell A.J."/>
            <person name="Barry K."/>
            <person name="Miller A.N."/>
            <person name="Grigoriev I.V."/>
            <person name="Debuchy R."/>
            <person name="Gladieux P."/>
            <person name="Hiltunen Thoren M."/>
            <person name="Johannesson H."/>
        </authorList>
    </citation>
    <scope>NUCLEOTIDE SEQUENCE</scope>
    <source>
        <strain evidence="2">CBS 508.74</strain>
    </source>
</reference>
<dbReference type="PANTHER" id="PTHR37848">
    <property type="entry name" value="EXPRESSED PROTEIN"/>
    <property type="match status" value="1"/>
</dbReference>
<feature type="compositionally biased region" description="Polar residues" evidence="1">
    <location>
        <begin position="33"/>
        <end position="44"/>
    </location>
</feature>
<feature type="compositionally biased region" description="Basic and acidic residues" evidence="1">
    <location>
        <begin position="1"/>
        <end position="13"/>
    </location>
</feature>
<feature type="region of interest" description="Disordered" evidence="1">
    <location>
        <begin position="1"/>
        <end position="110"/>
    </location>
</feature>
<feature type="compositionally biased region" description="Low complexity" evidence="1">
    <location>
        <begin position="14"/>
        <end position="32"/>
    </location>
</feature>
<gene>
    <name evidence="2" type="ORF">N656DRAFT_779719</name>
</gene>
<comment type="caution">
    <text evidence="2">The sequence shown here is derived from an EMBL/GenBank/DDBJ whole genome shotgun (WGS) entry which is preliminary data.</text>
</comment>
<name>A0AAN6TD38_9PEZI</name>
<reference evidence="2" key="2">
    <citation type="submission" date="2023-05" db="EMBL/GenBank/DDBJ databases">
        <authorList>
            <consortium name="Lawrence Berkeley National Laboratory"/>
            <person name="Steindorff A."/>
            <person name="Hensen N."/>
            <person name="Bonometti L."/>
            <person name="Westerberg I."/>
            <person name="Brannstrom I.O."/>
            <person name="Guillou S."/>
            <person name="Cros-Aarteil S."/>
            <person name="Calhoun S."/>
            <person name="Haridas S."/>
            <person name="Kuo A."/>
            <person name="Mondo S."/>
            <person name="Pangilinan J."/>
            <person name="Riley R."/>
            <person name="Labutti K."/>
            <person name="Andreopoulos B."/>
            <person name="Lipzen A."/>
            <person name="Chen C."/>
            <person name="Yanf M."/>
            <person name="Daum C."/>
            <person name="Ng V."/>
            <person name="Clum A."/>
            <person name="Ohm R."/>
            <person name="Martin F."/>
            <person name="Silar P."/>
            <person name="Natvig D."/>
            <person name="Lalanne C."/>
            <person name="Gautier V."/>
            <person name="Ament-Velasquez S.L."/>
            <person name="Kruys A."/>
            <person name="Hutchinson M.I."/>
            <person name="Powell A.J."/>
            <person name="Barry K."/>
            <person name="Miller A.N."/>
            <person name="Grigoriev I.V."/>
            <person name="Debuchy R."/>
            <person name="Gladieux P."/>
            <person name="Thoren M.H."/>
            <person name="Johannesson H."/>
        </authorList>
    </citation>
    <scope>NUCLEOTIDE SEQUENCE</scope>
    <source>
        <strain evidence="2">CBS 508.74</strain>
    </source>
</reference>
<dbReference type="EMBL" id="MU853343">
    <property type="protein sequence ID" value="KAK4112204.1"/>
    <property type="molecule type" value="Genomic_DNA"/>
</dbReference>
<evidence type="ECO:0000313" key="3">
    <source>
        <dbReference type="Proteomes" id="UP001302812"/>
    </source>
</evidence>
<feature type="compositionally biased region" description="Polar residues" evidence="1">
    <location>
        <begin position="51"/>
        <end position="76"/>
    </location>
</feature>